<organism evidence="7 8">
    <name type="scientific">Pyrus ussuriensis x Pyrus communis</name>
    <dbReference type="NCBI Taxonomy" id="2448454"/>
    <lineage>
        <taxon>Eukaryota</taxon>
        <taxon>Viridiplantae</taxon>
        <taxon>Streptophyta</taxon>
        <taxon>Embryophyta</taxon>
        <taxon>Tracheophyta</taxon>
        <taxon>Spermatophyta</taxon>
        <taxon>Magnoliopsida</taxon>
        <taxon>eudicotyledons</taxon>
        <taxon>Gunneridae</taxon>
        <taxon>Pentapetalae</taxon>
        <taxon>rosids</taxon>
        <taxon>fabids</taxon>
        <taxon>Rosales</taxon>
        <taxon>Rosaceae</taxon>
        <taxon>Amygdaloideae</taxon>
        <taxon>Maleae</taxon>
        <taxon>Pyrus</taxon>
    </lineage>
</organism>
<dbReference type="Proteomes" id="UP000327157">
    <property type="component" value="Chromosome 16"/>
</dbReference>
<keyword evidence="4" id="KW-0378">Hydrolase</keyword>
<dbReference type="GO" id="GO:0008296">
    <property type="term" value="F:3'-5'-DNA exonuclease activity"/>
    <property type="evidence" value="ECO:0007669"/>
    <property type="project" value="TreeGrafter"/>
</dbReference>
<dbReference type="InterPro" id="IPR012337">
    <property type="entry name" value="RNaseH-like_sf"/>
</dbReference>
<dbReference type="PANTHER" id="PTHR13058:SF19">
    <property type="entry name" value="LD40940P"/>
    <property type="match status" value="1"/>
</dbReference>
<dbReference type="GO" id="GO:0003676">
    <property type="term" value="F:nucleic acid binding"/>
    <property type="evidence" value="ECO:0007669"/>
    <property type="project" value="InterPro"/>
</dbReference>
<dbReference type="EMBL" id="SMOL01000160">
    <property type="protein sequence ID" value="KAB2625230.1"/>
    <property type="molecule type" value="Genomic_DNA"/>
</dbReference>
<evidence type="ECO:0000313" key="7">
    <source>
        <dbReference type="EMBL" id="KAB2625230.1"/>
    </source>
</evidence>
<comment type="cofactor">
    <cofactor evidence="1">
        <name>Mg(2+)</name>
        <dbReference type="ChEBI" id="CHEBI:18420"/>
    </cofactor>
</comment>
<evidence type="ECO:0000256" key="3">
    <source>
        <dbReference type="ARBA" id="ARBA00022723"/>
    </source>
</evidence>
<reference evidence="7 8" key="1">
    <citation type="submission" date="2019-09" db="EMBL/GenBank/DDBJ databases">
        <authorList>
            <person name="Ou C."/>
        </authorList>
    </citation>
    <scope>NUCLEOTIDE SEQUENCE [LARGE SCALE GENOMIC DNA]</scope>
    <source>
        <strain evidence="7">S2</strain>
        <tissue evidence="7">Leaf</tissue>
    </source>
</reference>
<dbReference type="InterPro" id="IPR036397">
    <property type="entry name" value="RNaseH_sf"/>
</dbReference>
<keyword evidence="5" id="KW-0269">Exonuclease</keyword>
<evidence type="ECO:0000256" key="1">
    <source>
        <dbReference type="ARBA" id="ARBA00001946"/>
    </source>
</evidence>
<proteinExistence type="predicted"/>
<evidence type="ECO:0000256" key="4">
    <source>
        <dbReference type="ARBA" id="ARBA00022801"/>
    </source>
</evidence>
<protein>
    <submittedName>
        <fullName evidence="7">Uncharacterized protein</fullName>
    </submittedName>
</protein>
<dbReference type="SUPFAM" id="SSF53098">
    <property type="entry name" value="Ribonuclease H-like"/>
    <property type="match status" value="1"/>
</dbReference>
<evidence type="ECO:0000256" key="5">
    <source>
        <dbReference type="ARBA" id="ARBA00022839"/>
    </source>
</evidence>
<gene>
    <name evidence="7" type="ORF">D8674_016890</name>
</gene>
<evidence type="ECO:0000313" key="8">
    <source>
        <dbReference type="Proteomes" id="UP000327157"/>
    </source>
</evidence>
<reference evidence="7 8" key="3">
    <citation type="submission" date="2019-11" db="EMBL/GenBank/DDBJ databases">
        <title>A de novo genome assembly of a pear dwarfing rootstock.</title>
        <authorList>
            <person name="Wang F."/>
            <person name="Wang J."/>
            <person name="Li S."/>
            <person name="Zhang Y."/>
            <person name="Fang M."/>
            <person name="Ma L."/>
            <person name="Zhao Y."/>
            <person name="Jiang S."/>
        </authorList>
    </citation>
    <scope>NUCLEOTIDE SEQUENCE [LARGE SCALE GENOMIC DNA]</scope>
    <source>
        <strain evidence="7">S2</strain>
        <tissue evidence="7">Leaf</tissue>
    </source>
</reference>
<dbReference type="Gene3D" id="3.30.420.10">
    <property type="entry name" value="Ribonuclease H-like superfamily/Ribonuclease H"/>
    <property type="match status" value="1"/>
</dbReference>
<keyword evidence="8" id="KW-1185">Reference proteome</keyword>
<dbReference type="GO" id="GO:0006308">
    <property type="term" value="P:DNA catabolic process"/>
    <property type="evidence" value="ECO:0007669"/>
    <property type="project" value="TreeGrafter"/>
</dbReference>
<dbReference type="GO" id="GO:0005737">
    <property type="term" value="C:cytoplasm"/>
    <property type="evidence" value="ECO:0007669"/>
    <property type="project" value="TreeGrafter"/>
</dbReference>
<keyword evidence="3" id="KW-0479">Metal-binding</keyword>
<comment type="caution">
    <text evidence="7">The sequence shown here is derived from an EMBL/GenBank/DDBJ whole genome shotgun (WGS) entry which is preliminary data.</text>
</comment>
<reference evidence="8" key="2">
    <citation type="submission" date="2019-10" db="EMBL/GenBank/DDBJ databases">
        <title>A de novo genome assembly of a pear dwarfing rootstock.</title>
        <authorList>
            <person name="Wang F."/>
            <person name="Wang J."/>
            <person name="Li S."/>
            <person name="Zhang Y."/>
            <person name="Fang M."/>
            <person name="Ma L."/>
            <person name="Zhao Y."/>
            <person name="Jiang S."/>
        </authorList>
    </citation>
    <scope>NUCLEOTIDE SEQUENCE [LARGE SCALE GENOMIC DNA]</scope>
</reference>
<keyword evidence="6" id="KW-0460">Magnesium</keyword>
<accession>A0A5N5HIA6</accession>
<dbReference type="PANTHER" id="PTHR13058">
    <property type="entry name" value="THREE PRIME REPAIR EXONUCLEASE 1, 2"/>
    <property type="match status" value="1"/>
</dbReference>
<dbReference type="InterPro" id="IPR040393">
    <property type="entry name" value="TREX1/2"/>
</dbReference>
<sequence>MRACSMCYSNLQVPNWSPITFSRLASLGRTTLATTTLSKSPLKCFRSIQYSDAQPRFWTTEFWMILRRYFCFQTLMNAQQHVPNSSIHGITTDMVTHSDVPRIYCVGWWELIPILFNTSEAGNYEERLLFAAHNVRGFDLHFLIREFSSCSFEIPPDWQFLDSGHPRSGTMGSNNAIDRPKVPPEISPDGLSELYKISREGPKQRAMADVNLLSSILPNMTSDLNLGVADLLQRSFKSSVRSVT</sequence>
<dbReference type="GO" id="GO:0046872">
    <property type="term" value="F:metal ion binding"/>
    <property type="evidence" value="ECO:0007669"/>
    <property type="project" value="UniProtKB-KW"/>
</dbReference>
<dbReference type="AlphaFoldDB" id="A0A5N5HIA6"/>
<evidence type="ECO:0000256" key="2">
    <source>
        <dbReference type="ARBA" id="ARBA00022722"/>
    </source>
</evidence>
<dbReference type="OrthoDB" id="10250935at2759"/>
<keyword evidence="2" id="KW-0540">Nuclease</keyword>
<evidence type="ECO:0000256" key="6">
    <source>
        <dbReference type="ARBA" id="ARBA00022842"/>
    </source>
</evidence>
<name>A0A5N5HIA6_9ROSA</name>